<dbReference type="CDD" id="cd04488">
    <property type="entry name" value="RecG_wedge_OBF"/>
    <property type="match status" value="1"/>
</dbReference>
<dbReference type="InterPro" id="IPR033454">
    <property type="entry name" value="RecG_wedge"/>
</dbReference>
<dbReference type="SMART" id="SM00487">
    <property type="entry name" value="DEXDc"/>
    <property type="match status" value="1"/>
</dbReference>
<evidence type="ECO:0000256" key="6">
    <source>
        <dbReference type="ARBA" id="ARBA00023125"/>
    </source>
</evidence>
<dbReference type="STRING" id="993073.AS029_04595"/>
<keyword evidence="7" id="KW-0234">DNA repair</keyword>
<evidence type="ECO:0000313" key="12">
    <source>
        <dbReference type="EMBL" id="SDB93330.1"/>
    </source>
</evidence>
<gene>
    <name evidence="12" type="ORF">SAMN05216418_1168</name>
</gene>
<dbReference type="SMART" id="SM00490">
    <property type="entry name" value="HELICc"/>
    <property type="match status" value="1"/>
</dbReference>
<keyword evidence="6" id="KW-0238">DNA-binding</keyword>
<reference evidence="12 13" key="1">
    <citation type="submission" date="2016-09" db="EMBL/GenBank/DDBJ databases">
        <authorList>
            <person name="Capua I."/>
            <person name="De Benedictis P."/>
            <person name="Joannis T."/>
            <person name="Lombin L.H."/>
            <person name="Cattoli G."/>
        </authorList>
    </citation>
    <scope>NUCLEOTIDE SEQUENCE [LARGE SCALE GENOMIC DNA]</scope>
    <source>
        <strain evidence="12 13">NIO-1002</strain>
    </source>
</reference>
<evidence type="ECO:0000313" key="13">
    <source>
        <dbReference type="Proteomes" id="UP000183203"/>
    </source>
</evidence>
<keyword evidence="1" id="KW-0547">Nucleotide-binding</keyword>
<organism evidence="12 13">
    <name type="scientific">Microbacterium enclense</name>
    <dbReference type="NCBI Taxonomy" id="993073"/>
    <lineage>
        <taxon>Bacteria</taxon>
        <taxon>Bacillati</taxon>
        <taxon>Actinomycetota</taxon>
        <taxon>Actinomycetes</taxon>
        <taxon>Micrococcales</taxon>
        <taxon>Microbacteriaceae</taxon>
        <taxon>Microbacterium</taxon>
    </lineage>
</organism>
<dbReference type="InterPro" id="IPR014001">
    <property type="entry name" value="Helicase_ATP-bd"/>
</dbReference>
<evidence type="ECO:0000256" key="7">
    <source>
        <dbReference type="ARBA" id="ARBA00023204"/>
    </source>
</evidence>
<dbReference type="GO" id="GO:0005524">
    <property type="term" value="F:ATP binding"/>
    <property type="evidence" value="ECO:0007669"/>
    <property type="project" value="UniProtKB-KW"/>
</dbReference>
<keyword evidence="2" id="KW-0227">DNA damage</keyword>
<evidence type="ECO:0000256" key="9">
    <source>
        <dbReference type="SAM" id="MobiDB-lite"/>
    </source>
</evidence>
<name>A0A1G6HGG3_9MICO</name>
<keyword evidence="3" id="KW-0378">Hydrolase</keyword>
<dbReference type="InterPro" id="IPR011545">
    <property type="entry name" value="DEAD/DEAH_box_helicase_dom"/>
</dbReference>
<dbReference type="SUPFAM" id="SSF50249">
    <property type="entry name" value="Nucleic acid-binding proteins"/>
    <property type="match status" value="1"/>
</dbReference>
<evidence type="ECO:0000256" key="5">
    <source>
        <dbReference type="ARBA" id="ARBA00022840"/>
    </source>
</evidence>
<evidence type="ECO:0000259" key="11">
    <source>
        <dbReference type="PROSITE" id="PS51194"/>
    </source>
</evidence>
<keyword evidence="4 12" id="KW-0347">Helicase</keyword>
<dbReference type="GO" id="GO:0016787">
    <property type="term" value="F:hydrolase activity"/>
    <property type="evidence" value="ECO:0007669"/>
    <property type="project" value="UniProtKB-KW"/>
</dbReference>
<feature type="domain" description="Helicase ATP-binding" evidence="10">
    <location>
        <begin position="292"/>
        <end position="456"/>
    </location>
</feature>
<dbReference type="Pfam" id="PF00271">
    <property type="entry name" value="Helicase_C"/>
    <property type="match status" value="1"/>
</dbReference>
<dbReference type="GO" id="GO:0006281">
    <property type="term" value="P:DNA repair"/>
    <property type="evidence" value="ECO:0007669"/>
    <property type="project" value="UniProtKB-KW"/>
</dbReference>
<evidence type="ECO:0000256" key="8">
    <source>
        <dbReference type="ARBA" id="ARBA00049819"/>
    </source>
</evidence>
<dbReference type="Pfam" id="PF00270">
    <property type="entry name" value="DEAD"/>
    <property type="match status" value="1"/>
</dbReference>
<dbReference type="SUPFAM" id="SSF52540">
    <property type="entry name" value="P-loop containing nucleoside triphosphate hydrolases"/>
    <property type="match status" value="2"/>
</dbReference>
<dbReference type="PROSITE" id="PS51192">
    <property type="entry name" value="HELICASE_ATP_BIND_1"/>
    <property type="match status" value="1"/>
</dbReference>
<dbReference type="Proteomes" id="UP000183203">
    <property type="component" value="Unassembled WGS sequence"/>
</dbReference>
<dbReference type="EMBL" id="FMYG01000002">
    <property type="protein sequence ID" value="SDB93330.1"/>
    <property type="molecule type" value="Genomic_DNA"/>
</dbReference>
<dbReference type="InterPro" id="IPR047112">
    <property type="entry name" value="RecG/Mfd"/>
</dbReference>
<proteinExistence type="predicted"/>
<accession>A0A1G6HGG3</accession>
<dbReference type="PANTHER" id="PTHR47964:SF1">
    <property type="entry name" value="ATP-DEPENDENT DNA HELICASE HOMOLOG RECG, CHLOROPLASTIC"/>
    <property type="match status" value="1"/>
</dbReference>
<dbReference type="GO" id="GO:0003677">
    <property type="term" value="F:DNA binding"/>
    <property type="evidence" value="ECO:0007669"/>
    <property type="project" value="UniProtKB-KW"/>
</dbReference>
<evidence type="ECO:0000256" key="3">
    <source>
        <dbReference type="ARBA" id="ARBA00022801"/>
    </source>
</evidence>
<dbReference type="InterPro" id="IPR045562">
    <property type="entry name" value="RecG_dom3_C"/>
</dbReference>
<protein>
    <recommendedName>
        <fullName evidence="8">Probable DNA 3'-5' helicase RecG</fullName>
    </recommendedName>
</protein>
<keyword evidence="5" id="KW-0067">ATP-binding</keyword>
<dbReference type="AlphaFoldDB" id="A0A1G6HGG3"/>
<evidence type="ECO:0000256" key="2">
    <source>
        <dbReference type="ARBA" id="ARBA00022763"/>
    </source>
</evidence>
<dbReference type="Gene3D" id="2.40.50.140">
    <property type="entry name" value="Nucleic acid-binding proteins"/>
    <property type="match status" value="1"/>
</dbReference>
<evidence type="ECO:0000259" key="10">
    <source>
        <dbReference type="PROSITE" id="PS51192"/>
    </source>
</evidence>
<dbReference type="Pfam" id="PF17191">
    <property type="entry name" value="RecG_wedge"/>
    <property type="match status" value="1"/>
</dbReference>
<dbReference type="InterPro" id="IPR012340">
    <property type="entry name" value="NA-bd_OB-fold"/>
</dbReference>
<dbReference type="InterPro" id="IPR001650">
    <property type="entry name" value="Helicase_C-like"/>
</dbReference>
<dbReference type="Gene3D" id="3.40.50.300">
    <property type="entry name" value="P-loop containing nucleotide triphosphate hydrolases"/>
    <property type="match status" value="2"/>
</dbReference>
<feature type="region of interest" description="Disordered" evidence="9">
    <location>
        <begin position="511"/>
        <end position="532"/>
    </location>
</feature>
<sequence length="738" mass="79038">MSEALPRLVIMPGLSLASRLDGAVGGKTASAFDRAFGVKTVGELLEHYPRRYARRGELTPIASLPLGEPVTIVAEVVSATERRMQNRRGSLLEVVISDGDGRMSLTFFNQPWRLKDLTPGRRGIFSGKVGEYRRQTQLTNPDYELFDDIEEARVEAEVTARRPIPIYPATSSVPSTLVQKTIALVLDTLGEVDDPLPDDLRARRGLLPARTALEQIHRPESDDDIPPAVATLRMQEAFVLQTALLQQRQFVRALSATKRPAAPGGLLERFDAILPFDLTPDQQTVGAQLAADLVGDWPMSRLVQGEVGSGKTLVALRAMLQVAESGGQSALIAPTEVLAGQHLRSIARMLGPDLAPELMPTLLTGQMPAAERRRAALRVASGQARIVVGTHALLSATTTFADLGFVVVDEQHRFGVDQREALRSKGDSPHTLVLTATPIPRTVAMTVFGDLDVSTIRTMPAGRAGIQSFVAPLAEKPGWFARVWDRVAEEVAQGRQAFVVCAAIDSDQLAADEKTDEPADAPAGASPAAGESNRTRWGVVQVEALLSRLPAFDGIRVQILHGKMPSDEKDAVMQAFARGDVDVLVATTVIEVGVDVPNASTMVILEADRFGVSQLHQLRGRVGRGGLPGLCLLVTEASPGTSSRSRVEAVAATLDGFALAEIDVELRGEGDVLGGAQSGARSSLRLLRVVTDADLITEARAEGERLLADDPALVRHPGLAAALERRVGVEERAALAKS</sequence>
<feature type="compositionally biased region" description="Low complexity" evidence="9">
    <location>
        <begin position="520"/>
        <end position="532"/>
    </location>
</feature>
<dbReference type="GO" id="GO:0003678">
    <property type="term" value="F:DNA helicase activity"/>
    <property type="evidence" value="ECO:0007669"/>
    <property type="project" value="TreeGrafter"/>
</dbReference>
<feature type="domain" description="Helicase C-terminal" evidence="11">
    <location>
        <begin position="505"/>
        <end position="665"/>
    </location>
</feature>
<dbReference type="PROSITE" id="PS51194">
    <property type="entry name" value="HELICASE_CTER"/>
    <property type="match status" value="1"/>
</dbReference>
<dbReference type="PANTHER" id="PTHR47964">
    <property type="entry name" value="ATP-DEPENDENT DNA HELICASE HOMOLOG RECG, CHLOROPLASTIC"/>
    <property type="match status" value="1"/>
</dbReference>
<dbReference type="Pfam" id="PF19833">
    <property type="entry name" value="RecG_dom3_C"/>
    <property type="match status" value="1"/>
</dbReference>
<dbReference type="InterPro" id="IPR027417">
    <property type="entry name" value="P-loop_NTPase"/>
</dbReference>
<evidence type="ECO:0000256" key="4">
    <source>
        <dbReference type="ARBA" id="ARBA00022806"/>
    </source>
</evidence>
<evidence type="ECO:0000256" key="1">
    <source>
        <dbReference type="ARBA" id="ARBA00022741"/>
    </source>
</evidence>